<accession>A0A544SIV8</accession>
<dbReference type="Proteomes" id="UP000318937">
    <property type="component" value="Unassembled WGS sequence"/>
</dbReference>
<gene>
    <name evidence="1" type="ORF">FG383_19885</name>
</gene>
<dbReference type="Pfam" id="PF09844">
    <property type="entry name" value="DUF2071"/>
    <property type="match status" value="1"/>
</dbReference>
<dbReference type="InterPro" id="IPR018644">
    <property type="entry name" value="DUF2071"/>
</dbReference>
<keyword evidence="2" id="KW-1185">Reference proteome</keyword>
<comment type="caution">
    <text evidence="1">The sequence shown here is derived from an EMBL/GenBank/DDBJ whole genome shotgun (WGS) entry which is preliminary data.</text>
</comment>
<dbReference type="SUPFAM" id="SSF160104">
    <property type="entry name" value="Acetoacetate decarboxylase-like"/>
    <property type="match status" value="1"/>
</dbReference>
<organism evidence="1 2">
    <name type="scientific">Psychrobacillus soli</name>
    <dbReference type="NCBI Taxonomy" id="1543965"/>
    <lineage>
        <taxon>Bacteria</taxon>
        <taxon>Bacillati</taxon>
        <taxon>Bacillota</taxon>
        <taxon>Bacilli</taxon>
        <taxon>Bacillales</taxon>
        <taxon>Bacillaceae</taxon>
        <taxon>Psychrobacillus</taxon>
    </lineage>
</organism>
<evidence type="ECO:0000313" key="2">
    <source>
        <dbReference type="Proteomes" id="UP000318937"/>
    </source>
</evidence>
<dbReference type="InterPro" id="IPR023375">
    <property type="entry name" value="ADC_dom_sf"/>
</dbReference>
<protein>
    <submittedName>
        <fullName evidence="1">DUF2071 domain-containing protein</fullName>
    </submittedName>
</protein>
<proteinExistence type="predicted"/>
<name>A0A544SIV8_9BACI</name>
<dbReference type="Gene3D" id="2.40.400.10">
    <property type="entry name" value="Acetoacetate decarboxylase-like"/>
    <property type="match status" value="1"/>
</dbReference>
<dbReference type="PANTHER" id="PTHR39186">
    <property type="entry name" value="DUF2071 FAMILY PROTEIN"/>
    <property type="match status" value="1"/>
</dbReference>
<dbReference type="AlphaFoldDB" id="A0A544SIV8"/>
<evidence type="ECO:0000313" key="1">
    <source>
        <dbReference type="EMBL" id="TQR05127.1"/>
    </source>
</evidence>
<reference evidence="1 2" key="1">
    <citation type="submission" date="2019-05" db="EMBL/GenBank/DDBJ databases">
        <title>Psychrobacillus vulpis sp. nov., a new species isolated from feces of a red fox that inhabits in The Tablas de Daimiel Natural Park, Albacete, Spain.</title>
        <authorList>
            <person name="Rodriguez M."/>
            <person name="Reina J.C."/>
            <person name="Bejar V."/>
            <person name="Llamas I."/>
        </authorList>
    </citation>
    <scope>NUCLEOTIDE SEQUENCE [LARGE SCALE GENOMIC DNA]</scope>
    <source>
        <strain evidence="1 2">NHI-2</strain>
    </source>
</reference>
<dbReference type="PANTHER" id="PTHR39186:SF1">
    <property type="entry name" value="DUF2071 DOMAIN-CONTAINING PROTEIN"/>
    <property type="match status" value="1"/>
</dbReference>
<dbReference type="OrthoDB" id="150993at2"/>
<dbReference type="EMBL" id="VDGG01000074">
    <property type="protein sequence ID" value="TQR05127.1"/>
    <property type="molecule type" value="Genomic_DNA"/>
</dbReference>
<sequence length="243" mass="28982">MGDNKLIILKERNYFMWKKPWMMTQEWHHVLFLHWSVSPEEIRKYIPAELELNLYKGKAWIGFVFFQVKENRPRFMPCLPGLQSFLELNVRTYVTYKGKAGAYFFSLDANNPFIVKLATFGKFLPYRNAEINFKKHKKTFSIHSKCEYENESLLTTFEPVARPLESTQLNTWLTERYCLWTKTNGQLFRVDISHSPWRLQNATGIVYENTMTSFLKGNYKEERPLAHYSRLKKARLYPPVLEN</sequence>